<evidence type="ECO:0000313" key="1">
    <source>
        <dbReference type="EMBL" id="QDP43550.1"/>
    </source>
</evidence>
<proteinExistence type="predicted"/>
<dbReference type="KEGG" id="vg:80005429"/>
<dbReference type="EMBL" id="MN175603">
    <property type="protein sequence ID" value="QDP43550.1"/>
    <property type="molecule type" value="Genomic_DNA"/>
</dbReference>
<protein>
    <submittedName>
        <fullName evidence="1">Uncharacterized protein</fullName>
    </submittedName>
</protein>
<reference evidence="1 2" key="1">
    <citation type="submission" date="2019-07" db="EMBL/GenBank/DDBJ databases">
        <authorList>
            <person name="Fields K.L."/>
            <person name="Fields S.B."/>
            <person name="Nelson N.D."/>
            <person name="Robertson C."/>
            <person name="Bonilla J.A."/>
            <person name="Klyczek K."/>
            <person name="Garlena R.A."/>
            <person name="Russell D.A."/>
            <person name="Pope W.H."/>
            <person name="Jacobs-Sera D."/>
            <person name="Hatfull G.F."/>
        </authorList>
    </citation>
    <scope>NUCLEOTIDE SEQUENCE [LARGE SCALE GENOMIC DNA]</scope>
</reference>
<dbReference type="Proteomes" id="UP000317493">
    <property type="component" value="Segment"/>
</dbReference>
<accession>A0A516KPD3</accession>
<gene>
    <name evidence="1" type="primary">12</name>
    <name evidence="1" type="ORF">SEA_TYRUMBRA_12</name>
</gene>
<dbReference type="RefSeq" id="YP_010751757.1">
    <property type="nucleotide sequence ID" value="NC_073373.1"/>
</dbReference>
<evidence type="ECO:0000313" key="2">
    <source>
        <dbReference type="Proteomes" id="UP000317493"/>
    </source>
</evidence>
<sequence>MIEVWCEGCRSWWPMTSVHALQFPRRGSTRYARRVRWTRSQHPHG</sequence>
<name>A0A516KPD3_9CAUD</name>
<dbReference type="GeneID" id="80005429"/>
<organism evidence="1 2">
    <name type="scientific">Microbacterium phage Tyrumbra</name>
    <dbReference type="NCBI Taxonomy" id="2596974"/>
    <lineage>
        <taxon>Viruses</taxon>
        <taxon>Duplodnaviria</taxon>
        <taxon>Heunggongvirae</taxon>
        <taxon>Uroviricota</taxon>
        <taxon>Caudoviricetes</taxon>
        <taxon>Hodgkinviridae</taxon>
        <taxon>Metamorphoovirus</taxon>
        <taxon>Metamorphoovirus tyrumba</taxon>
    </lineage>
</organism>
<keyword evidence="2" id="KW-1185">Reference proteome</keyword>